<comment type="caution">
    <text evidence="1">The sequence shown here is derived from an EMBL/GenBank/DDBJ whole genome shotgun (WGS) entry which is preliminary data.</text>
</comment>
<reference evidence="1 2" key="1">
    <citation type="submission" date="2013-09" db="EMBL/GenBank/DDBJ databases">
        <title>Corchorus capsularis genome sequencing.</title>
        <authorList>
            <person name="Alam M."/>
            <person name="Haque M.S."/>
            <person name="Islam M.S."/>
            <person name="Emdad E.M."/>
            <person name="Islam M.M."/>
            <person name="Ahmed B."/>
            <person name="Halim A."/>
            <person name="Hossen Q.M.M."/>
            <person name="Hossain M.Z."/>
            <person name="Ahmed R."/>
            <person name="Khan M.M."/>
            <person name="Islam R."/>
            <person name="Rashid M.M."/>
            <person name="Khan S.A."/>
            <person name="Rahman M.S."/>
            <person name="Alam M."/>
        </authorList>
    </citation>
    <scope>NUCLEOTIDE SEQUENCE [LARGE SCALE GENOMIC DNA]</scope>
    <source>
        <strain evidence="2">cv. CVL-1</strain>
        <tissue evidence="1">Whole seedling</tissue>
    </source>
</reference>
<dbReference type="Gramene" id="OMO71219">
    <property type="protein sequence ID" value="OMO71219"/>
    <property type="gene ID" value="CCACVL1_18354"/>
</dbReference>
<dbReference type="AlphaFoldDB" id="A0A1R3HLJ1"/>
<sequence>MAVAKAAAAEVAVARVGLEREKGAALF</sequence>
<evidence type="ECO:0000313" key="2">
    <source>
        <dbReference type="Proteomes" id="UP000188268"/>
    </source>
</evidence>
<proteinExistence type="predicted"/>
<evidence type="ECO:0000313" key="1">
    <source>
        <dbReference type="EMBL" id="OMO71219.1"/>
    </source>
</evidence>
<dbReference type="Proteomes" id="UP000188268">
    <property type="component" value="Unassembled WGS sequence"/>
</dbReference>
<organism evidence="1 2">
    <name type="scientific">Corchorus capsularis</name>
    <name type="common">Jute</name>
    <dbReference type="NCBI Taxonomy" id="210143"/>
    <lineage>
        <taxon>Eukaryota</taxon>
        <taxon>Viridiplantae</taxon>
        <taxon>Streptophyta</taxon>
        <taxon>Embryophyta</taxon>
        <taxon>Tracheophyta</taxon>
        <taxon>Spermatophyta</taxon>
        <taxon>Magnoliopsida</taxon>
        <taxon>eudicotyledons</taxon>
        <taxon>Gunneridae</taxon>
        <taxon>Pentapetalae</taxon>
        <taxon>rosids</taxon>
        <taxon>malvids</taxon>
        <taxon>Malvales</taxon>
        <taxon>Malvaceae</taxon>
        <taxon>Grewioideae</taxon>
        <taxon>Apeibeae</taxon>
        <taxon>Corchorus</taxon>
    </lineage>
</organism>
<keyword evidence="2" id="KW-1185">Reference proteome</keyword>
<accession>A0A1R3HLJ1</accession>
<protein>
    <submittedName>
        <fullName evidence="1">Uncharacterized protein</fullName>
    </submittedName>
</protein>
<gene>
    <name evidence="1" type="ORF">CCACVL1_18354</name>
</gene>
<name>A0A1R3HLJ1_COCAP</name>
<dbReference type="EMBL" id="AWWV01011681">
    <property type="protein sequence ID" value="OMO71219.1"/>
    <property type="molecule type" value="Genomic_DNA"/>
</dbReference>